<dbReference type="Proteomes" id="UP000050525">
    <property type="component" value="Unassembled WGS sequence"/>
</dbReference>
<reference evidence="1 2" key="1">
    <citation type="journal article" date="2012" name="Genome Biol.">
        <title>Sequencing three crocodilian genomes to illuminate the evolution of archosaurs and amniotes.</title>
        <authorList>
            <person name="St John J.A."/>
            <person name="Braun E.L."/>
            <person name="Isberg S.R."/>
            <person name="Miles L.G."/>
            <person name="Chong A.Y."/>
            <person name="Gongora J."/>
            <person name="Dalzell P."/>
            <person name="Moran C."/>
            <person name="Bed'hom B."/>
            <person name="Abzhanov A."/>
            <person name="Burgess S.C."/>
            <person name="Cooksey A.M."/>
            <person name="Castoe T.A."/>
            <person name="Crawford N.G."/>
            <person name="Densmore L.D."/>
            <person name="Drew J.C."/>
            <person name="Edwards S.V."/>
            <person name="Faircloth B.C."/>
            <person name="Fujita M.K."/>
            <person name="Greenwold M.J."/>
            <person name="Hoffmann F.G."/>
            <person name="Howard J.M."/>
            <person name="Iguchi T."/>
            <person name="Janes D.E."/>
            <person name="Khan S.Y."/>
            <person name="Kohno S."/>
            <person name="de Koning A.J."/>
            <person name="Lance S.L."/>
            <person name="McCarthy F.M."/>
            <person name="McCormack J.E."/>
            <person name="Merchant M.E."/>
            <person name="Peterson D.G."/>
            <person name="Pollock D.D."/>
            <person name="Pourmand N."/>
            <person name="Raney B.J."/>
            <person name="Roessler K.A."/>
            <person name="Sanford J.R."/>
            <person name="Sawyer R.H."/>
            <person name="Schmidt C.J."/>
            <person name="Triplett E.W."/>
            <person name="Tuberville T.D."/>
            <person name="Venegas-Anaya M."/>
            <person name="Howard J.T."/>
            <person name="Jarvis E.D."/>
            <person name="Guillette L.J.Jr."/>
            <person name="Glenn T.C."/>
            <person name="Green R.E."/>
            <person name="Ray D.A."/>
        </authorList>
    </citation>
    <scope>NUCLEOTIDE SEQUENCE [LARGE SCALE GENOMIC DNA]</scope>
    <source>
        <strain evidence="1">KSC_2009_1</strain>
    </source>
</reference>
<dbReference type="AlphaFoldDB" id="A0A151MM87"/>
<proteinExistence type="predicted"/>
<evidence type="ECO:0000313" key="1">
    <source>
        <dbReference type="EMBL" id="KYO25645.1"/>
    </source>
</evidence>
<sequence length="185" mass="19683">MRTENPLLFSKHCEKPITLSGRAWAVLCDSTGVSPARWSGPARPRAPGAACGRGSLLTRVVASKASPCAPVLGNQLIGGEVKRDIWHRKTWGRMAPDSCQVCSVSLCGLLRNRRRVGYPGAPRAEEESCHVCKGHSGQSDGCAVLWQSLEAAKAPHVTVSARRYSVTEVGLGNIQGTTGNSFSCV</sequence>
<evidence type="ECO:0000313" key="2">
    <source>
        <dbReference type="Proteomes" id="UP000050525"/>
    </source>
</evidence>
<gene>
    <name evidence="1" type="ORF">Y1Q_0019562</name>
</gene>
<keyword evidence="2" id="KW-1185">Reference proteome</keyword>
<accession>A0A151MM87</accession>
<organism evidence="1 2">
    <name type="scientific">Alligator mississippiensis</name>
    <name type="common">American alligator</name>
    <dbReference type="NCBI Taxonomy" id="8496"/>
    <lineage>
        <taxon>Eukaryota</taxon>
        <taxon>Metazoa</taxon>
        <taxon>Chordata</taxon>
        <taxon>Craniata</taxon>
        <taxon>Vertebrata</taxon>
        <taxon>Euteleostomi</taxon>
        <taxon>Archelosauria</taxon>
        <taxon>Archosauria</taxon>
        <taxon>Crocodylia</taxon>
        <taxon>Alligatoridae</taxon>
        <taxon>Alligatorinae</taxon>
        <taxon>Alligator</taxon>
    </lineage>
</organism>
<comment type="caution">
    <text evidence="1">The sequence shown here is derived from an EMBL/GenBank/DDBJ whole genome shotgun (WGS) entry which is preliminary data.</text>
</comment>
<name>A0A151MM87_ALLMI</name>
<protein>
    <submittedName>
        <fullName evidence="1">Uncharacterized protein</fullName>
    </submittedName>
</protein>
<dbReference type="EMBL" id="AKHW03005690">
    <property type="protein sequence ID" value="KYO25645.1"/>
    <property type="molecule type" value="Genomic_DNA"/>
</dbReference>